<evidence type="ECO:0000256" key="3">
    <source>
        <dbReference type="ARBA" id="ARBA00022448"/>
    </source>
</evidence>
<dbReference type="PANTHER" id="PTHR28280:SF1">
    <property type="entry name" value="SHUTTLING PRE-60S FACTOR ECM1"/>
    <property type="match status" value="1"/>
</dbReference>
<evidence type="ECO:0000313" key="9">
    <source>
        <dbReference type="Proteomes" id="UP001305647"/>
    </source>
</evidence>
<dbReference type="PANTHER" id="PTHR28280">
    <property type="entry name" value="SHUTTLING PRE-60S FACTOR ECM1"/>
    <property type="match status" value="1"/>
</dbReference>
<dbReference type="AlphaFoldDB" id="A0AAN6Q6Z6"/>
<keyword evidence="9" id="KW-1185">Reference proteome</keyword>
<dbReference type="GO" id="GO:0005730">
    <property type="term" value="C:nucleolus"/>
    <property type="evidence" value="ECO:0007669"/>
    <property type="project" value="TreeGrafter"/>
</dbReference>
<evidence type="ECO:0000256" key="6">
    <source>
        <dbReference type="ARBA" id="ARBA00023242"/>
    </source>
</evidence>
<keyword evidence="5" id="KW-0690">Ribosome biogenesis</keyword>
<comment type="caution">
    <text evidence="8">The sequence shown here is derived from an EMBL/GenBank/DDBJ whole genome shotgun (WGS) entry which is preliminary data.</text>
</comment>
<gene>
    <name evidence="8" type="ORF">N658DRAFT_419468</name>
</gene>
<reference evidence="8" key="1">
    <citation type="journal article" date="2023" name="Mol. Phylogenet. Evol.">
        <title>Genome-scale phylogeny and comparative genomics of the fungal order Sordariales.</title>
        <authorList>
            <person name="Hensen N."/>
            <person name="Bonometti L."/>
            <person name="Westerberg I."/>
            <person name="Brannstrom I.O."/>
            <person name="Guillou S."/>
            <person name="Cros-Aarteil S."/>
            <person name="Calhoun S."/>
            <person name="Haridas S."/>
            <person name="Kuo A."/>
            <person name="Mondo S."/>
            <person name="Pangilinan J."/>
            <person name="Riley R."/>
            <person name="LaButti K."/>
            <person name="Andreopoulos B."/>
            <person name="Lipzen A."/>
            <person name="Chen C."/>
            <person name="Yan M."/>
            <person name="Daum C."/>
            <person name="Ng V."/>
            <person name="Clum A."/>
            <person name="Steindorff A."/>
            <person name="Ohm R.A."/>
            <person name="Martin F."/>
            <person name="Silar P."/>
            <person name="Natvig D.O."/>
            <person name="Lalanne C."/>
            <person name="Gautier V."/>
            <person name="Ament-Velasquez S.L."/>
            <person name="Kruys A."/>
            <person name="Hutchinson M.I."/>
            <person name="Powell A.J."/>
            <person name="Barry K."/>
            <person name="Miller A.N."/>
            <person name="Grigoriev I.V."/>
            <person name="Debuchy R."/>
            <person name="Gladieux P."/>
            <person name="Hiltunen Thoren M."/>
            <person name="Johannesson H."/>
        </authorList>
    </citation>
    <scope>NUCLEOTIDE SEQUENCE</scope>
    <source>
        <strain evidence="8">CBS 757.83</strain>
    </source>
</reference>
<accession>A0AAN6Q6Z6</accession>
<evidence type="ECO:0000256" key="5">
    <source>
        <dbReference type="ARBA" id="ARBA00022517"/>
    </source>
</evidence>
<sequence>MAKGTITKGKKGLSIHSRASRRATSPGIDTDKSLKNVRPPQESVDRRPAVLAAHHAGGVAKKTKSGRKAVLSSKARKRQERNLDRAEAVMDRTALKVQKSKSHAKVIHSRKKTWDEVNKEALDRVEQLKTKAKAKLEEDDMVAAFYADEDGDAAMAGAGGDGAVTTRVASLPDQAAAMPTQQPHQEEEVL</sequence>
<evidence type="ECO:0008006" key="10">
    <source>
        <dbReference type="Google" id="ProtNLM"/>
    </source>
</evidence>
<dbReference type="GO" id="GO:0005737">
    <property type="term" value="C:cytoplasm"/>
    <property type="evidence" value="ECO:0007669"/>
    <property type="project" value="UniProtKB-SubCell"/>
</dbReference>
<dbReference type="GO" id="GO:0000055">
    <property type="term" value="P:ribosomal large subunit export from nucleus"/>
    <property type="evidence" value="ECO:0007669"/>
    <property type="project" value="TreeGrafter"/>
</dbReference>
<keyword evidence="4" id="KW-0963">Cytoplasm</keyword>
<name>A0AAN6Q6Z6_9PEZI</name>
<proteinExistence type="predicted"/>
<keyword evidence="6" id="KW-0539">Nucleus</keyword>
<evidence type="ECO:0000256" key="4">
    <source>
        <dbReference type="ARBA" id="ARBA00022490"/>
    </source>
</evidence>
<dbReference type="Proteomes" id="UP001305647">
    <property type="component" value="Unassembled WGS sequence"/>
</dbReference>
<keyword evidence="3" id="KW-0813">Transport</keyword>
<dbReference type="GO" id="GO:0030687">
    <property type="term" value="C:preribosome, large subunit precursor"/>
    <property type="evidence" value="ECO:0007669"/>
    <property type="project" value="TreeGrafter"/>
</dbReference>
<evidence type="ECO:0000256" key="2">
    <source>
        <dbReference type="ARBA" id="ARBA00004496"/>
    </source>
</evidence>
<comment type="subcellular location">
    <subcellularLocation>
        <location evidence="2">Cytoplasm</location>
    </subcellularLocation>
    <subcellularLocation>
        <location evidence="1">Nucleus</location>
    </subcellularLocation>
</comment>
<feature type="region of interest" description="Disordered" evidence="7">
    <location>
        <begin position="1"/>
        <end position="83"/>
    </location>
</feature>
<protein>
    <recommendedName>
        <fullName evidence="10">Alb1-domain-containing protein</fullName>
    </recommendedName>
</protein>
<evidence type="ECO:0000256" key="7">
    <source>
        <dbReference type="SAM" id="MobiDB-lite"/>
    </source>
</evidence>
<dbReference type="Pfam" id="PF09135">
    <property type="entry name" value="Alb1"/>
    <property type="match status" value="1"/>
</dbReference>
<organism evidence="8 9">
    <name type="scientific">Parathielavia hyrcaniae</name>
    <dbReference type="NCBI Taxonomy" id="113614"/>
    <lineage>
        <taxon>Eukaryota</taxon>
        <taxon>Fungi</taxon>
        <taxon>Dikarya</taxon>
        <taxon>Ascomycota</taxon>
        <taxon>Pezizomycotina</taxon>
        <taxon>Sordariomycetes</taxon>
        <taxon>Sordariomycetidae</taxon>
        <taxon>Sordariales</taxon>
        <taxon>Chaetomiaceae</taxon>
        <taxon>Parathielavia</taxon>
    </lineage>
</organism>
<dbReference type="InterPro" id="IPR022784">
    <property type="entry name" value="Ribosome_bgen_Alb1"/>
</dbReference>
<feature type="compositionally biased region" description="Low complexity" evidence="7">
    <location>
        <begin position="49"/>
        <end position="60"/>
    </location>
</feature>
<feature type="region of interest" description="Disordered" evidence="7">
    <location>
        <begin position="170"/>
        <end position="190"/>
    </location>
</feature>
<feature type="compositionally biased region" description="Basic residues" evidence="7">
    <location>
        <begin position="8"/>
        <end position="21"/>
    </location>
</feature>
<evidence type="ECO:0000313" key="8">
    <source>
        <dbReference type="EMBL" id="KAK4104694.1"/>
    </source>
</evidence>
<dbReference type="EMBL" id="MU863626">
    <property type="protein sequence ID" value="KAK4104694.1"/>
    <property type="molecule type" value="Genomic_DNA"/>
</dbReference>
<reference evidence="8" key="2">
    <citation type="submission" date="2023-05" db="EMBL/GenBank/DDBJ databases">
        <authorList>
            <consortium name="Lawrence Berkeley National Laboratory"/>
            <person name="Steindorff A."/>
            <person name="Hensen N."/>
            <person name="Bonometti L."/>
            <person name="Westerberg I."/>
            <person name="Brannstrom I.O."/>
            <person name="Guillou S."/>
            <person name="Cros-Aarteil S."/>
            <person name="Calhoun S."/>
            <person name="Haridas S."/>
            <person name="Kuo A."/>
            <person name="Mondo S."/>
            <person name="Pangilinan J."/>
            <person name="Riley R."/>
            <person name="Labutti K."/>
            <person name="Andreopoulos B."/>
            <person name="Lipzen A."/>
            <person name="Chen C."/>
            <person name="Yanf M."/>
            <person name="Daum C."/>
            <person name="Ng V."/>
            <person name="Clum A."/>
            <person name="Ohm R."/>
            <person name="Martin F."/>
            <person name="Silar P."/>
            <person name="Natvig D."/>
            <person name="Lalanne C."/>
            <person name="Gautier V."/>
            <person name="Ament-Velasquez S.L."/>
            <person name="Kruys A."/>
            <person name="Hutchinson M.I."/>
            <person name="Powell A.J."/>
            <person name="Barry K."/>
            <person name="Miller A.N."/>
            <person name="Grigoriev I.V."/>
            <person name="Debuchy R."/>
            <person name="Gladieux P."/>
            <person name="Thoren M.H."/>
            <person name="Johannesson H."/>
        </authorList>
    </citation>
    <scope>NUCLEOTIDE SEQUENCE</scope>
    <source>
        <strain evidence="8">CBS 757.83</strain>
    </source>
</reference>
<dbReference type="InterPro" id="IPR053278">
    <property type="entry name" value="Pre-60S_factor_ECM1"/>
</dbReference>
<evidence type="ECO:0000256" key="1">
    <source>
        <dbReference type="ARBA" id="ARBA00004123"/>
    </source>
</evidence>